<dbReference type="Proteomes" id="UP000238390">
    <property type="component" value="Chromosome"/>
</dbReference>
<evidence type="ECO:0000313" key="2">
    <source>
        <dbReference type="Proteomes" id="UP000238390"/>
    </source>
</evidence>
<proteinExistence type="predicted"/>
<dbReference type="EMBL" id="CP027169">
    <property type="protein sequence ID" value="AVK08513.1"/>
    <property type="molecule type" value="Genomic_DNA"/>
</dbReference>
<organism evidence="1 2">
    <name type="scientific">Pseudomonas paraeruginosa</name>
    <dbReference type="NCBI Taxonomy" id="2994495"/>
    <lineage>
        <taxon>Bacteria</taxon>
        <taxon>Pseudomonadati</taxon>
        <taxon>Pseudomonadota</taxon>
        <taxon>Gammaproteobacteria</taxon>
        <taxon>Pseudomonadales</taxon>
        <taxon>Pseudomonadaceae</taxon>
        <taxon>Pseudomonas</taxon>
    </lineage>
</organism>
<accession>A0A2R3J2Z9</accession>
<dbReference type="SUPFAM" id="SSF53474">
    <property type="entry name" value="alpha/beta-Hydrolases"/>
    <property type="match status" value="1"/>
</dbReference>
<reference evidence="1 2" key="1">
    <citation type="submission" date="2018-02" db="EMBL/GenBank/DDBJ databases">
        <title>FDA/CDC Antimicrobial Resistant Isolate Bank Genome Sequencing.</title>
        <authorList>
            <person name="Benahmed F.H."/>
            <person name="Lutgring J.D."/>
            <person name="Yoo B."/>
            <person name="Machado M."/>
            <person name="Brown A."/>
            <person name="McAllister G."/>
            <person name="Perry A."/>
            <person name="Halpin A.L."/>
            <person name="Vavikolanu K."/>
            <person name="Ott S."/>
            <person name="Zhao X."/>
            <person name="Tallon L.J."/>
            <person name="Sadzewicz L."/>
            <person name="Aluvathingal J."/>
            <person name="Nadendla S."/>
            <person name="Voskania-kordi A."/>
            <person name="Simonyan V."/>
            <person name="Patel J."/>
            <person name="Shawar R.M."/>
        </authorList>
    </citation>
    <scope>NUCLEOTIDE SEQUENCE [LARGE SCALE GENOMIC DNA]</scope>
    <source>
        <strain evidence="1 2">AR_0356</strain>
    </source>
</reference>
<keyword evidence="2" id="KW-1185">Reference proteome</keyword>
<sequence>MKPMDSREYRIDTPRGQLFAKRWTPAAAGAAAPSVLLHESLGCVALWRNFPERLAAASGHPVVA</sequence>
<dbReference type="AlphaFoldDB" id="A0A2R3J2Z9"/>
<keyword evidence="1" id="KW-0378">Hydrolase</keyword>
<dbReference type="InterPro" id="IPR029058">
    <property type="entry name" value="AB_hydrolase_fold"/>
</dbReference>
<gene>
    <name evidence="1" type="ORF">CSB93_5248</name>
</gene>
<name>A0A2R3J2Z9_9PSED</name>
<protein>
    <submittedName>
        <fullName evidence="1">Aryl-ester hydrolase</fullName>
    </submittedName>
</protein>
<dbReference type="GO" id="GO:0016787">
    <property type="term" value="F:hydrolase activity"/>
    <property type="evidence" value="ECO:0007669"/>
    <property type="project" value="UniProtKB-KW"/>
</dbReference>
<dbReference type="RefSeq" id="WP_079383464.1">
    <property type="nucleotide sequence ID" value="NZ_CP027169.1"/>
</dbReference>
<evidence type="ECO:0000313" key="1">
    <source>
        <dbReference type="EMBL" id="AVK08513.1"/>
    </source>
</evidence>